<evidence type="ECO:0000256" key="4">
    <source>
        <dbReference type="ARBA" id="ARBA00022722"/>
    </source>
</evidence>
<dbReference type="InterPro" id="IPR041175">
    <property type="entry name" value="VLRF1/Vms1"/>
</dbReference>
<dbReference type="PROSITE" id="PS52044">
    <property type="entry name" value="VLRF1"/>
    <property type="match status" value="1"/>
</dbReference>
<evidence type="ECO:0000259" key="13">
    <source>
        <dbReference type="PROSITE" id="PS52044"/>
    </source>
</evidence>
<keyword evidence="4 10" id="KW-0540">Nuclease</keyword>
<evidence type="ECO:0000313" key="14">
    <source>
        <dbReference type="EMBL" id="KAG2199590.1"/>
    </source>
</evidence>
<evidence type="ECO:0000256" key="3">
    <source>
        <dbReference type="ARBA" id="ARBA00022490"/>
    </source>
</evidence>
<evidence type="ECO:0000256" key="7">
    <source>
        <dbReference type="ARBA" id="ARBA00022801"/>
    </source>
</evidence>
<dbReference type="GO" id="GO:0008270">
    <property type="term" value="F:zinc ion binding"/>
    <property type="evidence" value="ECO:0007669"/>
    <property type="project" value="InterPro"/>
</dbReference>
<dbReference type="InterPro" id="IPR013087">
    <property type="entry name" value="Znf_C2H2_type"/>
</dbReference>
<evidence type="ECO:0000256" key="12">
    <source>
        <dbReference type="SAM" id="MobiDB-lite"/>
    </source>
</evidence>
<proteinExistence type="inferred from homology"/>
<feature type="active site" evidence="10">
    <location>
        <position position="278"/>
    </location>
</feature>
<dbReference type="GO" id="GO:0004519">
    <property type="term" value="F:endonuclease activity"/>
    <property type="evidence" value="ECO:0007669"/>
    <property type="project" value="UniProtKB-KW"/>
</dbReference>
<evidence type="ECO:0000313" key="15">
    <source>
        <dbReference type="Proteomes" id="UP000603453"/>
    </source>
</evidence>
<keyword evidence="15" id="KW-1185">Reference proteome</keyword>
<dbReference type="PANTHER" id="PTHR16036">
    <property type="entry name" value="ANKYRIN REPEAT AND ZINC FINGER DOMAIN-CONTAINING PROTEIN 1"/>
    <property type="match status" value="1"/>
</dbReference>
<name>A0A8H7QXC9_9FUNG</name>
<dbReference type="EMBL" id="JAEPRD010000094">
    <property type="protein sequence ID" value="KAG2199590.1"/>
    <property type="molecule type" value="Genomic_DNA"/>
</dbReference>
<comment type="similarity">
    <text evidence="2 10">Belongs to the ANKZF1/VMS1 family.</text>
</comment>
<dbReference type="Proteomes" id="UP000603453">
    <property type="component" value="Unassembled WGS sequence"/>
</dbReference>
<gene>
    <name evidence="14" type="ORF">INT47_012190</name>
</gene>
<dbReference type="InterPro" id="IPR047139">
    <property type="entry name" value="ANKZ1/VMS1"/>
</dbReference>
<comment type="caution">
    <text evidence="14">The sequence shown here is derived from an EMBL/GenBank/DDBJ whole genome shotgun (WGS) entry which is preliminary data.</text>
</comment>
<dbReference type="InterPro" id="IPR003604">
    <property type="entry name" value="Matrin/U1-like-C_Znf_C2H2"/>
</dbReference>
<keyword evidence="9 11" id="KW-0175">Coiled coil</keyword>
<feature type="coiled-coil region" evidence="11">
    <location>
        <begin position="545"/>
        <end position="592"/>
    </location>
</feature>
<dbReference type="GO" id="GO:0016787">
    <property type="term" value="F:hydrolase activity"/>
    <property type="evidence" value="ECO:0007669"/>
    <property type="project" value="UniProtKB-KW"/>
</dbReference>
<dbReference type="PROSITE" id="PS00028">
    <property type="entry name" value="ZINC_FINGER_C2H2_1"/>
    <property type="match status" value="1"/>
</dbReference>
<dbReference type="AlphaFoldDB" id="A0A8H7QXC9"/>
<protein>
    <recommendedName>
        <fullName evidence="13">VLRF1 domain-containing protein</fullName>
    </recommendedName>
</protein>
<evidence type="ECO:0000256" key="9">
    <source>
        <dbReference type="ARBA" id="ARBA00023054"/>
    </source>
</evidence>
<feature type="domain" description="VLRF1" evidence="13">
    <location>
        <begin position="221"/>
        <end position="374"/>
    </location>
</feature>
<reference evidence="14" key="1">
    <citation type="submission" date="2020-12" db="EMBL/GenBank/DDBJ databases">
        <title>Metabolic potential, ecology and presence of endohyphal bacteria is reflected in genomic diversity of Mucoromycotina.</title>
        <authorList>
            <person name="Muszewska A."/>
            <person name="Okrasinska A."/>
            <person name="Steczkiewicz K."/>
            <person name="Drgas O."/>
            <person name="Orlowska M."/>
            <person name="Perlinska-Lenart U."/>
            <person name="Aleksandrzak-Piekarczyk T."/>
            <person name="Szatraj K."/>
            <person name="Zielenkiewicz U."/>
            <person name="Pilsyk S."/>
            <person name="Malc E."/>
            <person name="Mieczkowski P."/>
            <person name="Kruszewska J.S."/>
            <person name="Biernat P."/>
            <person name="Pawlowska J."/>
        </authorList>
    </citation>
    <scope>NUCLEOTIDE SEQUENCE</scope>
    <source>
        <strain evidence="14">WA0000017839</strain>
    </source>
</reference>
<evidence type="ECO:0000256" key="6">
    <source>
        <dbReference type="ARBA" id="ARBA00022759"/>
    </source>
</evidence>
<keyword evidence="7 10" id="KW-0378">Hydrolase</keyword>
<dbReference type="GO" id="GO:0036503">
    <property type="term" value="P:ERAD pathway"/>
    <property type="evidence" value="ECO:0007669"/>
    <property type="project" value="TreeGrafter"/>
</dbReference>
<comment type="domain">
    <text evidence="10">The VLRF1 domain mediates binding to the 60S ribosomal subunit.</text>
</comment>
<feature type="region of interest" description="Disordered" evidence="12">
    <location>
        <begin position="270"/>
        <end position="291"/>
    </location>
</feature>
<dbReference type="Pfam" id="PF18826">
    <property type="entry name" value="bVLRF1"/>
    <property type="match status" value="1"/>
</dbReference>
<evidence type="ECO:0000256" key="5">
    <source>
        <dbReference type="ARBA" id="ARBA00022737"/>
    </source>
</evidence>
<evidence type="ECO:0000256" key="1">
    <source>
        <dbReference type="ARBA" id="ARBA00004496"/>
    </source>
</evidence>
<evidence type="ECO:0000256" key="10">
    <source>
        <dbReference type="PROSITE-ProRule" id="PRU01389"/>
    </source>
</evidence>
<dbReference type="GO" id="GO:0003676">
    <property type="term" value="F:nucleic acid binding"/>
    <property type="evidence" value="ECO:0007669"/>
    <property type="project" value="InterPro"/>
</dbReference>
<evidence type="ECO:0000256" key="11">
    <source>
        <dbReference type="SAM" id="Coils"/>
    </source>
</evidence>
<organism evidence="14 15">
    <name type="scientific">Mucor saturninus</name>
    <dbReference type="NCBI Taxonomy" id="64648"/>
    <lineage>
        <taxon>Eukaryota</taxon>
        <taxon>Fungi</taxon>
        <taxon>Fungi incertae sedis</taxon>
        <taxon>Mucoromycota</taxon>
        <taxon>Mucoromycotina</taxon>
        <taxon>Mucoromycetes</taxon>
        <taxon>Mucorales</taxon>
        <taxon>Mucorineae</taxon>
        <taxon>Mucoraceae</taxon>
        <taxon>Mucor</taxon>
    </lineage>
</organism>
<keyword evidence="8" id="KW-0040">ANK repeat</keyword>
<accession>A0A8H7QXC9</accession>
<dbReference type="OrthoDB" id="429841at2759"/>
<comment type="subcellular location">
    <subcellularLocation>
        <location evidence="1">Cytoplasm</location>
    </subcellularLocation>
</comment>
<evidence type="ECO:0000256" key="8">
    <source>
        <dbReference type="ARBA" id="ARBA00023043"/>
    </source>
</evidence>
<dbReference type="GO" id="GO:0005737">
    <property type="term" value="C:cytoplasm"/>
    <property type="evidence" value="ECO:0007669"/>
    <property type="project" value="UniProtKB-SubCell"/>
</dbReference>
<keyword evidence="6 10" id="KW-0255">Endonuclease</keyword>
<dbReference type="PANTHER" id="PTHR16036:SF2">
    <property type="entry name" value="TRNA ENDONUCLEASE ANKZF1"/>
    <property type="match status" value="1"/>
</dbReference>
<keyword evidence="3 10" id="KW-0963">Cytoplasm</keyword>
<sequence>MSDYKKRQQEALLYAINLPKDLLESLEPVEKETEALLDIEEKKDETINALALERLQLQQDRLENGEENSTNLTCNTCAISFNEREEQRTHFNTDWHRYNIKRRVVLDVKPVSLEEFEILLSDLTESISGSEEDDSEEEDNDLQKDNIHSLVQKQKKEQEEKELLLNDAKQVVLPMMKKYSALNWYKQSNVKDSSHYGVYRHLFNSTHTTLKSIQQSNFANKKRTWTILMLGGGHFAGCVIDVNASKGAGEKSIDKQVQFVTHKTFHRYTTRRKQGGSQSANDNAKGAANSAGAQIRRHNEQLLEQEVREVISQWRQHILNSELVLVHAPSGNRKILFNYQGAVLDAQSVKSIPFVTRRPTLGELKRVYTEITTVKVVQVDEQAIESYKQKWIENQEKQKQLMEKSSTVSKKVKQVVEKNIDPDLEKLLELIKQNKTTVTLAFIQKHMNLPLSGLLPQELANQEDLYHYPTILHMVSNTGGAADLVTDLLIKYDADPTIVSDAGKTAYEVSKDKETRNAFRRCMCDYPSKWNWLEDARVPSPLTEKQMKDQEIKDKKKLAKEQEKKRLIELERQKIQEAREAKEAELKFEKVQATRAKNYMLPIVNTEIVNTSNMTPEARMRLEREKRARAAEERMKKK</sequence>
<evidence type="ECO:0000256" key="2">
    <source>
        <dbReference type="ARBA" id="ARBA00009262"/>
    </source>
</evidence>
<keyword evidence="5" id="KW-0677">Repeat</keyword>
<dbReference type="SMART" id="SM00451">
    <property type="entry name" value="ZnF_U1"/>
    <property type="match status" value="1"/>
</dbReference>